<gene>
    <name evidence="2" type="ORF">GCM10010170_029340</name>
</gene>
<comment type="caution">
    <text evidence="2">The sequence shown here is derived from an EMBL/GenBank/DDBJ whole genome shotgun (WGS) entry which is preliminary data.</text>
</comment>
<dbReference type="SUPFAM" id="SSF52091">
    <property type="entry name" value="SpoIIaa-like"/>
    <property type="match status" value="1"/>
</dbReference>
<dbReference type="PROSITE" id="PS50801">
    <property type="entry name" value="STAS"/>
    <property type="match status" value="1"/>
</dbReference>
<dbReference type="InterPro" id="IPR002645">
    <property type="entry name" value="STAS_dom"/>
</dbReference>
<name>A0ABN3G4M9_9ACTN</name>
<organism evidence="2 3">
    <name type="scientific">Dactylosporangium salmoneum</name>
    <dbReference type="NCBI Taxonomy" id="53361"/>
    <lineage>
        <taxon>Bacteria</taxon>
        <taxon>Bacillati</taxon>
        <taxon>Actinomycetota</taxon>
        <taxon>Actinomycetes</taxon>
        <taxon>Micromonosporales</taxon>
        <taxon>Micromonosporaceae</taxon>
        <taxon>Dactylosporangium</taxon>
    </lineage>
</organism>
<dbReference type="CDD" id="cd07043">
    <property type="entry name" value="STAS_anti-anti-sigma_factors"/>
    <property type="match status" value="1"/>
</dbReference>
<evidence type="ECO:0000313" key="3">
    <source>
        <dbReference type="Proteomes" id="UP001501444"/>
    </source>
</evidence>
<accession>A0ABN3G4M9</accession>
<dbReference type="Gene3D" id="3.30.750.24">
    <property type="entry name" value="STAS domain"/>
    <property type="match status" value="1"/>
</dbReference>
<dbReference type="Pfam" id="PF14417">
    <property type="entry name" value="MEDS"/>
    <property type="match status" value="1"/>
</dbReference>
<dbReference type="InterPro" id="IPR025847">
    <property type="entry name" value="MEDS_domain"/>
</dbReference>
<reference evidence="2 3" key="1">
    <citation type="journal article" date="2019" name="Int. J. Syst. Evol. Microbiol.">
        <title>The Global Catalogue of Microorganisms (GCM) 10K type strain sequencing project: providing services to taxonomists for standard genome sequencing and annotation.</title>
        <authorList>
            <consortium name="The Broad Institute Genomics Platform"/>
            <consortium name="The Broad Institute Genome Sequencing Center for Infectious Disease"/>
            <person name="Wu L."/>
            <person name="Ma J."/>
        </authorList>
    </citation>
    <scope>NUCLEOTIDE SEQUENCE [LARGE SCALE GENOMIC DNA]</scope>
    <source>
        <strain evidence="2 3">JCM 3272</strain>
    </source>
</reference>
<protein>
    <recommendedName>
        <fullName evidence="1">STAS domain-containing protein</fullName>
    </recommendedName>
</protein>
<dbReference type="EMBL" id="BAAARV010000023">
    <property type="protein sequence ID" value="GAA2344017.1"/>
    <property type="molecule type" value="Genomic_DNA"/>
</dbReference>
<dbReference type="Proteomes" id="UP001501444">
    <property type="component" value="Unassembled WGS sequence"/>
</dbReference>
<keyword evidence="3" id="KW-1185">Reference proteome</keyword>
<evidence type="ECO:0000259" key="1">
    <source>
        <dbReference type="PROSITE" id="PS50801"/>
    </source>
</evidence>
<dbReference type="InterPro" id="IPR036513">
    <property type="entry name" value="STAS_dom_sf"/>
</dbReference>
<feature type="domain" description="STAS" evidence="1">
    <location>
        <begin position="197"/>
        <end position="246"/>
    </location>
</feature>
<proteinExistence type="predicted"/>
<evidence type="ECO:0000313" key="2">
    <source>
        <dbReference type="EMBL" id="GAA2344017.1"/>
    </source>
</evidence>
<sequence length="287" mass="30546">MDPVPEAGAECDVGSALFGKHVSLVYDADEEFRDLLTGLAARAVAAGHRVVILLDEDSADLGRTLAASLPDAAPGQFTALRYSPRTGQTGAATFGEGLFGVQELLAAFTRLRDEAFAAGYSGFSLAVQMRWTQRAGFTTTDLLAYETRANRFFGDPRVTGLCLYDRRHFAKELLARIGAVHPGPLLRFTLGGWGAHLRLTGQLDASNVGSLPSILDLVAESDSVVLLDASELEFVDAAGAGTIVRFAASRPHRHTVVRCARGVRQALQLVGAEAVPSLVLRDRVAGV</sequence>